<dbReference type="Gene3D" id="3.50.50.60">
    <property type="entry name" value="FAD/NAD(P)-binding domain"/>
    <property type="match status" value="2"/>
</dbReference>
<name>A0AA39CXF7_9EURO</name>
<dbReference type="AlphaFoldDB" id="A0AA39CXF7"/>
<reference evidence="8" key="1">
    <citation type="submission" date="2022-10" db="EMBL/GenBank/DDBJ databases">
        <title>Culturing micro-colonial fungi from biological soil crusts in the Mojave desert and describing Neophaeococcomyces mojavensis, and introducing the new genera and species Taxawa tesnikishii.</title>
        <authorList>
            <person name="Kurbessoian T."/>
            <person name="Stajich J.E."/>
        </authorList>
    </citation>
    <scope>NUCLEOTIDE SEQUENCE</scope>
    <source>
        <strain evidence="8">TK_35</strain>
    </source>
</reference>
<keyword evidence="9" id="KW-1185">Reference proteome</keyword>
<dbReference type="Proteomes" id="UP001172681">
    <property type="component" value="Unassembled WGS sequence"/>
</dbReference>
<accession>A0AA39CXF7</accession>
<keyword evidence="3 6" id="KW-0560">Oxidoreductase</keyword>
<dbReference type="EMBL" id="JAPDRN010000045">
    <property type="protein sequence ID" value="KAJ9633516.1"/>
    <property type="molecule type" value="Genomic_DNA"/>
</dbReference>
<evidence type="ECO:0000256" key="3">
    <source>
        <dbReference type="ARBA" id="ARBA00023002"/>
    </source>
</evidence>
<evidence type="ECO:0000313" key="8">
    <source>
        <dbReference type="EMBL" id="KAJ9633516.1"/>
    </source>
</evidence>
<evidence type="ECO:0000259" key="7">
    <source>
        <dbReference type="Pfam" id="PF01593"/>
    </source>
</evidence>
<evidence type="ECO:0000256" key="1">
    <source>
        <dbReference type="ARBA" id="ARBA00001974"/>
    </source>
</evidence>
<evidence type="ECO:0000313" key="9">
    <source>
        <dbReference type="Proteomes" id="UP001172681"/>
    </source>
</evidence>
<evidence type="ECO:0000256" key="5">
    <source>
        <dbReference type="PIRSR" id="PIRSR601613-1"/>
    </source>
</evidence>
<feature type="domain" description="Amine oxidase" evidence="7">
    <location>
        <begin position="58"/>
        <end position="487"/>
    </location>
</feature>
<dbReference type="Gene3D" id="3.90.660.10">
    <property type="match status" value="2"/>
</dbReference>
<evidence type="ECO:0000256" key="6">
    <source>
        <dbReference type="RuleBase" id="RU362067"/>
    </source>
</evidence>
<gene>
    <name evidence="8" type="ORF">H2204_006899</name>
</gene>
<organism evidence="8 9">
    <name type="scientific">Knufia peltigerae</name>
    <dbReference type="NCBI Taxonomy" id="1002370"/>
    <lineage>
        <taxon>Eukaryota</taxon>
        <taxon>Fungi</taxon>
        <taxon>Dikarya</taxon>
        <taxon>Ascomycota</taxon>
        <taxon>Pezizomycotina</taxon>
        <taxon>Eurotiomycetes</taxon>
        <taxon>Chaetothyriomycetidae</taxon>
        <taxon>Chaetothyriales</taxon>
        <taxon>Trichomeriaceae</taxon>
        <taxon>Knufia</taxon>
    </lineage>
</organism>
<evidence type="ECO:0000256" key="4">
    <source>
        <dbReference type="ARBA" id="ARBA00048448"/>
    </source>
</evidence>
<feature type="binding site" evidence="5">
    <location>
        <begin position="77"/>
        <end position="78"/>
    </location>
    <ligand>
        <name>FAD</name>
        <dbReference type="ChEBI" id="CHEBI:57692"/>
    </ligand>
</feature>
<protein>
    <recommendedName>
        <fullName evidence="6">Amine oxidase</fullName>
        <ecNumber evidence="6">1.4.3.-</ecNumber>
    </recommendedName>
</protein>
<dbReference type="InterPro" id="IPR001613">
    <property type="entry name" value="Flavin_amine_oxidase"/>
</dbReference>
<dbReference type="InterPro" id="IPR050703">
    <property type="entry name" value="Flavin_MAO"/>
</dbReference>
<comment type="caution">
    <text evidence="8">The sequence shown here is derived from an EMBL/GenBank/DDBJ whole genome shotgun (WGS) entry which is preliminary data.</text>
</comment>
<dbReference type="SUPFAM" id="SSF51905">
    <property type="entry name" value="FAD/NAD(P)-binding domain"/>
    <property type="match status" value="1"/>
</dbReference>
<dbReference type="InterPro" id="IPR002937">
    <property type="entry name" value="Amino_oxidase"/>
</dbReference>
<dbReference type="InterPro" id="IPR036188">
    <property type="entry name" value="FAD/NAD-bd_sf"/>
</dbReference>
<dbReference type="Pfam" id="PF01593">
    <property type="entry name" value="Amino_oxidase"/>
    <property type="match status" value="1"/>
</dbReference>
<dbReference type="EC" id="1.4.3.-" evidence="6"/>
<comment type="similarity">
    <text evidence="2 6">Belongs to the flavin monoamine oxidase family.</text>
</comment>
<dbReference type="PANTHER" id="PTHR43563:SF1">
    <property type="entry name" value="AMINE OXIDASE [FLAVIN-CONTAINING] B"/>
    <property type="match status" value="1"/>
</dbReference>
<dbReference type="PRINTS" id="PR00757">
    <property type="entry name" value="AMINEOXDASEF"/>
</dbReference>
<sequence length="497" mass="55384">MASMDTTRPAHCSRDGWEWTKQQGLRQGVPSIGVIHPPTRLPATTVVFDVIVAGAGYTGLTAARDAALAGLKVLILEARDRIGGRSWSSNIDGYPFEMGGTWVHWGQPHVWREISRYNMRDELEISQSYDGGVNHFTLASRDGNKSMSHPEEDALMESALDKFANVDGNSGRVIMPYPHNAGYNPEVWKYDKLTCRDRIDQIAGTLTADELCGLEGYLLMTSGSTIETMSFFEFLHWWALCGHTYRGCFEYLIKYKFRGGQSSFARKFWDEAVSTGNLSYAFNTPAAQIIDHGLEVEVVSKGGQMFRARRLLSAIPLNVLGTVGFTPELDAERTAAIKIGHLNQCVKVHAEILNKELRTWSGIDYTTSKLVYAFGDGTTPAGNTHIVAFGAMRNHLQPEEDIQETLKSVTALTSMDVDRLVFHNWHKDEYAKGAWFFPGRGFISSYHTALRARHGSIIFANSDWAVGWRSFIDGAIEEGTRAALEVIQELRKGKSNL</sequence>
<comment type="cofactor">
    <cofactor evidence="1 6">
        <name>FAD</name>
        <dbReference type="ChEBI" id="CHEBI:57692"/>
    </cofactor>
</comment>
<evidence type="ECO:0000256" key="2">
    <source>
        <dbReference type="ARBA" id="ARBA00005995"/>
    </source>
</evidence>
<keyword evidence="6" id="KW-0274">FAD</keyword>
<comment type="catalytic activity">
    <reaction evidence="4">
        <text>a secondary aliphatic amine + O2 + H2O = a primary amine + an aldehyde + H2O2</text>
        <dbReference type="Rhea" id="RHEA:26414"/>
        <dbReference type="ChEBI" id="CHEBI:15377"/>
        <dbReference type="ChEBI" id="CHEBI:15379"/>
        <dbReference type="ChEBI" id="CHEBI:16240"/>
        <dbReference type="ChEBI" id="CHEBI:17478"/>
        <dbReference type="ChEBI" id="CHEBI:58855"/>
        <dbReference type="ChEBI" id="CHEBI:65296"/>
        <dbReference type="EC" id="1.4.3.4"/>
    </reaction>
</comment>
<feature type="binding site" evidence="5">
    <location>
        <position position="58"/>
    </location>
    <ligand>
        <name>FAD</name>
        <dbReference type="ChEBI" id="CHEBI:57692"/>
    </ligand>
</feature>
<proteinExistence type="inferred from homology"/>
<dbReference type="GO" id="GO:0097621">
    <property type="term" value="F:monoamine oxidase activity"/>
    <property type="evidence" value="ECO:0007669"/>
    <property type="project" value="UniProtKB-EC"/>
</dbReference>
<dbReference type="PANTHER" id="PTHR43563">
    <property type="entry name" value="AMINE OXIDASE"/>
    <property type="match status" value="1"/>
</dbReference>
<feature type="binding site" evidence="5">
    <location>
        <position position="389"/>
    </location>
    <ligand>
        <name>substrate</name>
    </ligand>
</feature>
<keyword evidence="6" id="KW-0285">Flavoprotein</keyword>